<dbReference type="RefSeq" id="WP_114381120.1">
    <property type="nucleotide sequence ID" value="NZ_QPJD01000009.1"/>
</dbReference>
<accession>A0A368W1F4</accession>
<reference evidence="3 4" key="1">
    <citation type="submission" date="2018-07" db="EMBL/GenBank/DDBJ databases">
        <title>Genomic Encyclopedia of Type Strains, Phase III (KMG-III): the genomes of soil and plant-associated and newly described type strains.</title>
        <authorList>
            <person name="Whitman W."/>
        </authorList>
    </citation>
    <scope>NUCLEOTIDE SEQUENCE [LARGE SCALE GENOMIC DNA]</scope>
    <source>
        <strain evidence="3 4">CECT 7506</strain>
    </source>
</reference>
<dbReference type="InterPro" id="IPR051465">
    <property type="entry name" value="Cell_Envelope_Struct_Comp"/>
</dbReference>
<comment type="caution">
    <text evidence="3">The sequence shown here is derived from an EMBL/GenBank/DDBJ whole genome shotgun (WGS) entry which is preliminary data.</text>
</comment>
<evidence type="ECO:0000313" key="4">
    <source>
        <dbReference type="Proteomes" id="UP000252415"/>
    </source>
</evidence>
<dbReference type="Pfam" id="PF00395">
    <property type="entry name" value="SLH"/>
    <property type="match status" value="2"/>
</dbReference>
<gene>
    <name evidence="3" type="ORF">DFP97_109121</name>
</gene>
<feature type="domain" description="SLH" evidence="2">
    <location>
        <begin position="103"/>
        <end position="159"/>
    </location>
</feature>
<keyword evidence="4" id="KW-1185">Reference proteome</keyword>
<keyword evidence="1" id="KW-0732">Signal</keyword>
<dbReference type="PROSITE" id="PS51272">
    <property type="entry name" value="SLH"/>
    <property type="match status" value="3"/>
</dbReference>
<feature type="signal peptide" evidence="1">
    <location>
        <begin position="1"/>
        <end position="29"/>
    </location>
</feature>
<evidence type="ECO:0000256" key="1">
    <source>
        <dbReference type="SAM" id="SignalP"/>
    </source>
</evidence>
<feature type="domain" description="SLH" evidence="2">
    <location>
        <begin position="160"/>
        <end position="223"/>
    </location>
</feature>
<dbReference type="AlphaFoldDB" id="A0A368W1F4"/>
<evidence type="ECO:0000313" key="3">
    <source>
        <dbReference type="EMBL" id="RCW46478.1"/>
    </source>
</evidence>
<dbReference type="OrthoDB" id="174569at2"/>
<dbReference type="PANTHER" id="PTHR43308">
    <property type="entry name" value="OUTER MEMBRANE PROTEIN ALPHA-RELATED"/>
    <property type="match status" value="1"/>
</dbReference>
<protein>
    <submittedName>
        <fullName evidence="3">S-layer family protein</fullName>
    </submittedName>
</protein>
<sequence length="353" mass="39238">MKTAFIRGSICLLLAMVLALPIHSTQVYAEEATPLDMYFPTDIEEHWAYGELDNFLNADLLRGYRDQEGNVTVKPNLSISRAEFVSILVRALGLTSDASGTAFTDVEQEKWYADPIRIASSLGIVNGISETKFGPNQLIKRGEIATLVVRAFSSSVQFEGEIKQFADVPEYYATPSILMASQAGIVRGVSETEFKPFANAKRAEAVVMLQRALDLQNSALPEDSILTTAVLESEEQENQVFKDKKYDQFGAIHAQFYTGYYLALSHSATEELTAIVDQGYDIAMESISAQTLTVLNKTDRFAVIDSTGGSYKVTLTKGTEIIEETVASDGIYYLKKMPDNNWKIYMFLQDEEQ</sequence>
<dbReference type="Proteomes" id="UP000252415">
    <property type="component" value="Unassembled WGS sequence"/>
</dbReference>
<dbReference type="InterPro" id="IPR001119">
    <property type="entry name" value="SLH_dom"/>
</dbReference>
<name>A0A368W1F4_9BACL</name>
<organism evidence="3 4">
    <name type="scientific">Paenibacillus prosopidis</name>
    <dbReference type="NCBI Taxonomy" id="630520"/>
    <lineage>
        <taxon>Bacteria</taxon>
        <taxon>Bacillati</taxon>
        <taxon>Bacillota</taxon>
        <taxon>Bacilli</taxon>
        <taxon>Bacillales</taxon>
        <taxon>Paenibacillaceae</taxon>
        <taxon>Paenibacillus</taxon>
    </lineage>
</organism>
<dbReference type="EMBL" id="QPJD01000009">
    <property type="protein sequence ID" value="RCW46478.1"/>
    <property type="molecule type" value="Genomic_DNA"/>
</dbReference>
<feature type="domain" description="SLH" evidence="2">
    <location>
        <begin position="35"/>
        <end position="102"/>
    </location>
</feature>
<feature type="chain" id="PRO_5016611925" evidence="1">
    <location>
        <begin position="30"/>
        <end position="353"/>
    </location>
</feature>
<evidence type="ECO:0000259" key="2">
    <source>
        <dbReference type="PROSITE" id="PS51272"/>
    </source>
</evidence>
<dbReference type="PANTHER" id="PTHR43308:SF5">
    <property type="entry name" value="S-LAYER PROTEIN _ PEPTIDOGLYCAN ENDO-BETA-N-ACETYLGLUCOSAMINIDASE"/>
    <property type="match status" value="1"/>
</dbReference>
<proteinExistence type="predicted"/>